<evidence type="ECO:0000313" key="2">
    <source>
        <dbReference type="EMBL" id="MCM0620218.1"/>
    </source>
</evidence>
<evidence type="ECO:0000259" key="1">
    <source>
        <dbReference type="SMART" id="SM00849"/>
    </source>
</evidence>
<proteinExistence type="predicted"/>
<dbReference type="InterPro" id="IPR050114">
    <property type="entry name" value="UPF0173_UPF0282_UlaG_hydrolase"/>
</dbReference>
<dbReference type="Gene3D" id="3.60.15.10">
    <property type="entry name" value="Ribonuclease Z/Hydroxyacylglutathione hydrolase-like"/>
    <property type="match status" value="1"/>
</dbReference>
<dbReference type="Proteomes" id="UP001139485">
    <property type="component" value="Unassembled WGS sequence"/>
</dbReference>
<accession>A0A9X2D6E2</accession>
<gene>
    <name evidence="2" type="ORF">M8330_07910</name>
</gene>
<dbReference type="PANTHER" id="PTHR43546:SF3">
    <property type="entry name" value="UPF0173 METAL-DEPENDENT HYDROLASE MJ1163"/>
    <property type="match status" value="1"/>
</dbReference>
<reference evidence="2" key="1">
    <citation type="submission" date="2022-05" db="EMBL/GenBank/DDBJ databases">
        <authorList>
            <person name="Tuo L."/>
        </authorList>
    </citation>
    <scope>NUCLEOTIDE SEQUENCE</scope>
    <source>
        <strain evidence="2">BSK12Z-4</strain>
    </source>
</reference>
<dbReference type="SMART" id="SM00849">
    <property type="entry name" value="Lactamase_B"/>
    <property type="match status" value="1"/>
</dbReference>
<dbReference type="RefSeq" id="WP_250826885.1">
    <property type="nucleotide sequence ID" value="NZ_JAMOIL010000008.1"/>
</dbReference>
<dbReference type="PANTHER" id="PTHR43546">
    <property type="entry name" value="UPF0173 METAL-DEPENDENT HYDROLASE MJ1163-RELATED"/>
    <property type="match status" value="1"/>
</dbReference>
<dbReference type="EMBL" id="JAMOIL010000008">
    <property type="protein sequence ID" value="MCM0620218.1"/>
    <property type="molecule type" value="Genomic_DNA"/>
</dbReference>
<comment type="caution">
    <text evidence="2">The sequence shown here is derived from an EMBL/GenBank/DDBJ whole genome shotgun (WGS) entry which is preliminary data.</text>
</comment>
<keyword evidence="3" id="KW-1185">Reference proteome</keyword>
<organism evidence="2 3">
    <name type="scientific">Nocardioides bruguierae</name>
    <dbReference type="NCBI Taxonomy" id="2945102"/>
    <lineage>
        <taxon>Bacteria</taxon>
        <taxon>Bacillati</taxon>
        <taxon>Actinomycetota</taxon>
        <taxon>Actinomycetes</taxon>
        <taxon>Propionibacteriales</taxon>
        <taxon>Nocardioidaceae</taxon>
        <taxon>Nocardioides</taxon>
    </lineage>
</organism>
<dbReference type="AlphaFoldDB" id="A0A9X2D6E2"/>
<sequence length="210" mass="22062">MRLVKHTHATVTLHGEDGGTLLIDPGSFTANAAELLAQADAVLVTHDHPDHLDADAVTAELGRRPDLPVYVPASVVPSLEGTRPVGHGDTIEAAGFTVRAFGKEHAEIHATVPTPENVAFFTAGVYHPGDSYLVPEEIVGSVELALVPSSGPWSKTGEAADFVLGLQPTRAIQLHDLLLSEQGKGGFTSFLQRITGLEVPALADGESVEL</sequence>
<name>A0A9X2D6E2_9ACTN</name>
<protein>
    <submittedName>
        <fullName evidence="2">MBL fold metallo-hydrolase</fullName>
    </submittedName>
</protein>
<dbReference type="Pfam" id="PF13483">
    <property type="entry name" value="Lactamase_B_3"/>
    <property type="match status" value="1"/>
</dbReference>
<dbReference type="InterPro" id="IPR001279">
    <property type="entry name" value="Metallo-B-lactamas"/>
</dbReference>
<evidence type="ECO:0000313" key="3">
    <source>
        <dbReference type="Proteomes" id="UP001139485"/>
    </source>
</evidence>
<dbReference type="SUPFAM" id="SSF56281">
    <property type="entry name" value="Metallo-hydrolase/oxidoreductase"/>
    <property type="match status" value="1"/>
</dbReference>
<dbReference type="InterPro" id="IPR036866">
    <property type="entry name" value="RibonucZ/Hydroxyglut_hydro"/>
</dbReference>
<feature type="domain" description="Metallo-beta-lactamase" evidence="1">
    <location>
        <begin position="7"/>
        <end position="175"/>
    </location>
</feature>